<dbReference type="Pfam" id="PF00285">
    <property type="entry name" value="Citrate_synt"/>
    <property type="match status" value="1"/>
</dbReference>
<dbReference type="EC" id="2.3.3.16" evidence="3"/>
<evidence type="ECO:0000256" key="3">
    <source>
        <dbReference type="ARBA" id="ARBA00012972"/>
    </source>
</evidence>
<dbReference type="AlphaFoldDB" id="A0A2M6W1J5"/>
<dbReference type="InterPro" id="IPR036969">
    <property type="entry name" value="Citrate_synthase_sf"/>
</dbReference>
<dbReference type="GO" id="GO:0006099">
    <property type="term" value="P:tricarboxylic acid cycle"/>
    <property type="evidence" value="ECO:0007669"/>
    <property type="project" value="UniProtKB-UniPathway"/>
</dbReference>
<dbReference type="GO" id="GO:0005975">
    <property type="term" value="P:carbohydrate metabolic process"/>
    <property type="evidence" value="ECO:0007669"/>
    <property type="project" value="TreeGrafter"/>
</dbReference>
<proteinExistence type="inferred from homology"/>
<dbReference type="EMBL" id="PFBZ01000078">
    <property type="protein sequence ID" value="PIT86676.1"/>
    <property type="molecule type" value="Genomic_DNA"/>
</dbReference>
<evidence type="ECO:0000256" key="5">
    <source>
        <dbReference type="RuleBase" id="RU003406"/>
    </source>
</evidence>
<protein>
    <recommendedName>
        <fullName evidence="3">citrate synthase (unknown stereospecificity)</fullName>
        <ecNumber evidence="3">2.3.3.16</ecNumber>
    </recommendedName>
</protein>
<evidence type="ECO:0000313" key="6">
    <source>
        <dbReference type="EMBL" id="PIT86676.1"/>
    </source>
</evidence>
<dbReference type="UniPathway" id="UPA00223"/>
<dbReference type="GO" id="GO:0036440">
    <property type="term" value="F:citrate synthase activity"/>
    <property type="evidence" value="ECO:0007669"/>
    <property type="project" value="UniProtKB-EC"/>
</dbReference>
<evidence type="ECO:0000256" key="1">
    <source>
        <dbReference type="ARBA" id="ARBA00005163"/>
    </source>
</evidence>
<evidence type="ECO:0000256" key="4">
    <source>
        <dbReference type="ARBA" id="ARBA00022679"/>
    </source>
</evidence>
<dbReference type="InterPro" id="IPR002020">
    <property type="entry name" value="Citrate_synthase"/>
</dbReference>
<comment type="similarity">
    <text evidence="2 5">Belongs to the citrate synthase family.</text>
</comment>
<dbReference type="NCBIfam" id="NF004869">
    <property type="entry name" value="PRK06224.1-6"/>
    <property type="match status" value="1"/>
</dbReference>
<dbReference type="CDD" id="cd06100">
    <property type="entry name" value="CCL_ACL-C"/>
    <property type="match status" value="1"/>
</dbReference>
<name>A0A2M6W1J5_9BACT</name>
<dbReference type="InterPro" id="IPR016143">
    <property type="entry name" value="Citrate_synth-like_sm_a-sub"/>
</dbReference>
<comment type="caution">
    <text evidence="6">The sequence shown here is derived from an EMBL/GenBank/DDBJ whole genome shotgun (WGS) entry which is preliminary data.</text>
</comment>
<keyword evidence="4 5" id="KW-0808">Transferase</keyword>
<dbReference type="InterPro" id="IPR016142">
    <property type="entry name" value="Citrate_synth-like_lrg_a-sub"/>
</dbReference>
<evidence type="ECO:0000313" key="7">
    <source>
        <dbReference type="Proteomes" id="UP000229362"/>
    </source>
</evidence>
<dbReference type="PANTHER" id="PTHR11739">
    <property type="entry name" value="CITRATE SYNTHASE"/>
    <property type="match status" value="1"/>
</dbReference>
<dbReference type="GO" id="GO:0005829">
    <property type="term" value="C:cytosol"/>
    <property type="evidence" value="ECO:0007669"/>
    <property type="project" value="TreeGrafter"/>
</dbReference>
<dbReference type="SUPFAM" id="SSF48256">
    <property type="entry name" value="Citrate synthase"/>
    <property type="match status" value="1"/>
</dbReference>
<organism evidence="6 7">
    <name type="scientific">Candidatus Magasanikbacteria bacterium CG10_big_fil_rev_8_21_14_0_10_43_6</name>
    <dbReference type="NCBI Taxonomy" id="1974650"/>
    <lineage>
        <taxon>Bacteria</taxon>
        <taxon>Candidatus Magasanikiibacteriota</taxon>
    </lineage>
</organism>
<accession>A0A2M6W1J5</accession>
<sequence length="244" mass="26096">MKYTTTTTNVQADGTETVRGQPLKDIIRERTFSETIFLMLTTRFPSEAERKMVDAMLSSIIDNGPAVTSAQCARLSASAGNSMHTALAAGILGFGERHGVALEAGMHFLLDNADVGDVAALVQGLKEKKVRIPGYGHKVFTNEDPRSTVLFEKATALGIAGKYVAFAKSVHTEINAISSKTLPLNIDGALAALLCDMGFDPALGKGFFIIGRMPGLVAQVHEEMKNDVGIRRLSPEDIAYADPA</sequence>
<gene>
    <name evidence="6" type="ORF">COU33_01820</name>
</gene>
<dbReference type="Gene3D" id="1.10.580.10">
    <property type="entry name" value="Citrate Synthase, domain 1"/>
    <property type="match status" value="2"/>
</dbReference>
<dbReference type="PROSITE" id="PS00480">
    <property type="entry name" value="CITRATE_SYNTHASE"/>
    <property type="match status" value="1"/>
</dbReference>
<evidence type="ECO:0000256" key="2">
    <source>
        <dbReference type="ARBA" id="ARBA00010566"/>
    </source>
</evidence>
<reference evidence="7" key="1">
    <citation type="submission" date="2017-09" db="EMBL/GenBank/DDBJ databases">
        <title>Depth-based differentiation of microbial function through sediment-hosted aquifers and enrichment of novel symbionts in the deep terrestrial subsurface.</title>
        <authorList>
            <person name="Probst A.J."/>
            <person name="Ladd B."/>
            <person name="Jarett J.K."/>
            <person name="Geller-Mcgrath D.E."/>
            <person name="Sieber C.M.K."/>
            <person name="Emerson J.B."/>
            <person name="Anantharaman K."/>
            <person name="Thomas B.C."/>
            <person name="Malmstrom R."/>
            <person name="Stieglmeier M."/>
            <person name="Klingl A."/>
            <person name="Woyke T."/>
            <person name="Ryan C.M."/>
            <person name="Banfield J.F."/>
        </authorList>
    </citation>
    <scope>NUCLEOTIDE SEQUENCE [LARGE SCALE GENOMIC DNA]</scope>
</reference>
<dbReference type="InterPro" id="IPR019810">
    <property type="entry name" value="Citrate_synthase_AS"/>
</dbReference>
<comment type="pathway">
    <text evidence="1">Carbohydrate metabolism; tricarboxylic acid cycle.</text>
</comment>
<dbReference type="GO" id="GO:0016829">
    <property type="term" value="F:lyase activity"/>
    <property type="evidence" value="ECO:0007669"/>
    <property type="project" value="UniProtKB-KW"/>
</dbReference>
<dbReference type="Proteomes" id="UP000229362">
    <property type="component" value="Unassembled WGS sequence"/>
</dbReference>
<dbReference type="PANTHER" id="PTHR11739:SF4">
    <property type="entry name" value="CITRATE SYNTHASE, PEROXISOMAL"/>
    <property type="match status" value="1"/>
</dbReference>
<keyword evidence="6" id="KW-0456">Lyase</keyword>
<dbReference type="Gene3D" id="1.10.230.10">
    <property type="entry name" value="Cytochrome P450-Terp, domain 2"/>
    <property type="match status" value="1"/>
</dbReference>